<evidence type="ECO:0008006" key="3">
    <source>
        <dbReference type="Google" id="ProtNLM"/>
    </source>
</evidence>
<reference evidence="1 2" key="1">
    <citation type="submission" date="2018-08" db="EMBL/GenBank/DDBJ databases">
        <title>Recombination of ecologically and evolutionarily significant loci maintains genetic cohesion in the Pseudomonas syringae species complex.</title>
        <authorList>
            <person name="Dillon M."/>
            <person name="Thakur S."/>
            <person name="Almeida R.N.D."/>
            <person name="Weir B.S."/>
            <person name="Guttman D.S."/>
        </authorList>
    </citation>
    <scope>NUCLEOTIDE SEQUENCE [LARGE SCALE GENOMIC DNA]</scope>
    <source>
        <strain evidence="1 2">ICMP 4388</strain>
    </source>
</reference>
<protein>
    <recommendedName>
        <fullName evidence="3">RiboL-PSP-HEPN domain-containing protein</fullName>
    </recommendedName>
</protein>
<comment type="caution">
    <text evidence="1">The sequence shown here is derived from an EMBL/GenBank/DDBJ whole genome shotgun (WGS) entry which is preliminary data.</text>
</comment>
<evidence type="ECO:0000313" key="2">
    <source>
        <dbReference type="Proteomes" id="UP000274541"/>
    </source>
</evidence>
<evidence type="ECO:0000313" key="1">
    <source>
        <dbReference type="EMBL" id="RMO57090.1"/>
    </source>
</evidence>
<proteinExistence type="predicted"/>
<dbReference type="Proteomes" id="UP000274541">
    <property type="component" value="Unassembled WGS sequence"/>
</dbReference>
<dbReference type="RefSeq" id="WP_057445960.1">
    <property type="nucleotide sequence ID" value="NZ_LJRP01000139.1"/>
</dbReference>
<dbReference type="AlphaFoldDB" id="A0A0Q0DIY3"/>
<name>A0A0Q0DIY3_PSEAP</name>
<accession>A0A0Q0DIY3</accession>
<gene>
    <name evidence="1" type="ORF">ALQ37_02146</name>
</gene>
<dbReference type="EMBL" id="RBPX01000389">
    <property type="protein sequence ID" value="RMO57090.1"/>
    <property type="molecule type" value="Genomic_DNA"/>
</dbReference>
<organism evidence="1 2">
    <name type="scientific">Pseudomonas syringae pv. aptata</name>
    <dbReference type="NCBI Taxonomy" id="83167"/>
    <lineage>
        <taxon>Bacteria</taxon>
        <taxon>Pseudomonadati</taxon>
        <taxon>Pseudomonadota</taxon>
        <taxon>Gammaproteobacteria</taxon>
        <taxon>Pseudomonadales</taxon>
        <taxon>Pseudomonadaceae</taxon>
        <taxon>Pseudomonas</taxon>
        <taxon>Pseudomonas syringae</taxon>
    </lineage>
</organism>
<sequence length="253" mass="29396">MGSTKEWMMEQENEAMIQWMRDSYNIPDDVDIDEDYPGYSGMVAVYEDELQREEYESSMQWYDDHPYHEIYNAFCGRIRQLEGMVTQDHNPFTDKMILQMVYAHSVTLFEAMVGDIIKACVRKFPHMMEKLVLGIAEVTKEKYTIKDIVKYGGVENIALSILNDSTFHNITVVNQYVNMLCDTRLNNRYESQMHKISMMRHDFVHRNGANKAGEYHQLTSLMVFEALEMISLYSVDVFQAIKGSAEAPAAVDF</sequence>